<dbReference type="RefSeq" id="WP_084754866.1">
    <property type="nucleotide sequence ID" value="NZ_CP022046.2"/>
</dbReference>
<keyword evidence="6" id="KW-0808">Transferase</keyword>
<feature type="domain" description="SGNH" evidence="5">
    <location>
        <begin position="449"/>
        <end position="650"/>
    </location>
</feature>
<dbReference type="PANTHER" id="PTHR23028:SF53">
    <property type="entry name" value="ACYL_TRANSF_3 DOMAIN-CONTAINING PROTEIN"/>
    <property type="match status" value="1"/>
</dbReference>
<dbReference type="EMBL" id="CP022046">
    <property type="protein sequence ID" value="ASE34588.1"/>
    <property type="molecule type" value="Genomic_DNA"/>
</dbReference>
<dbReference type="GO" id="GO:0009103">
    <property type="term" value="P:lipopolysaccharide biosynthetic process"/>
    <property type="evidence" value="ECO:0007669"/>
    <property type="project" value="TreeGrafter"/>
</dbReference>
<keyword evidence="3" id="KW-1133">Transmembrane helix</keyword>
<evidence type="ECO:0000259" key="5">
    <source>
        <dbReference type="Pfam" id="PF19040"/>
    </source>
</evidence>
<feature type="transmembrane region" description="Helical" evidence="3">
    <location>
        <begin position="18"/>
        <end position="34"/>
    </location>
</feature>
<gene>
    <name evidence="6" type="ORF">CEP64_08320</name>
</gene>
<dbReference type="AlphaFoldDB" id="A0AAI8GU20"/>
<keyword evidence="3" id="KW-0812">Transmembrane</keyword>
<feature type="transmembrane region" description="Helical" evidence="3">
    <location>
        <begin position="203"/>
        <end position="226"/>
    </location>
</feature>
<dbReference type="InterPro" id="IPR050879">
    <property type="entry name" value="Acyltransferase_3"/>
</dbReference>
<proteinExistence type="inferred from homology"/>
<feature type="transmembrane region" description="Helical" evidence="3">
    <location>
        <begin position="79"/>
        <end position="98"/>
    </location>
</feature>
<dbReference type="InterPro" id="IPR002656">
    <property type="entry name" value="Acyl_transf_3_dom"/>
</dbReference>
<feature type="transmembrane region" description="Helical" evidence="3">
    <location>
        <begin position="259"/>
        <end position="277"/>
    </location>
</feature>
<comment type="subcellular location">
    <subcellularLocation>
        <location evidence="1">Membrane</location>
    </subcellularLocation>
</comment>
<dbReference type="InterPro" id="IPR043968">
    <property type="entry name" value="SGNH"/>
</dbReference>
<evidence type="ECO:0000313" key="7">
    <source>
        <dbReference type="Proteomes" id="UP000197058"/>
    </source>
</evidence>
<dbReference type="Proteomes" id="UP000197058">
    <property type="component" value="Chromosome"/>
</dbReference>
<evidence type="ECO:0000256" key="3">
    <source>
        <dbReference type="SAM" id="Phobius"/>
    </source>
</evidence>
<comment type="similarity">
    <text evidence="2">Belongs to the acyltransferase 3 family.</text>
</comment>
<dbReference type="GO" id="GO:0016020">
    <property type="term" value="C:membrane"/>
    <property type="evidence" value="ECO:0007669"/>
    <property type="project" value="TreeGrafter"/>
</dbReference>
<feature type="domain" description="Acyltransferase 3" evidence="4">
    <location>
        <begin position="15"/>
        <end position="344"/>
    </location>
</feature>
<feature type="transmembrane region" description="Helical" evidence="3">
    <location>
        <begin position="289"/>
        <end position="313"/>
    </location>
</feature>
<dbReference type="Pfam" id="PF19040">
    <property type="entry name" value="SGNH"/>
    <property type="match status" value="1"/>
</dbReference>
<dbReference type="PANTHER" id="PTHR23028">
    <property type="entry name" value="ACETYLTRANSFERASE"/>
    <property type="match status" value="1"/>
</dbReference>
<organism evidence="6 7">
    <name type="scientific">Mammaliicoccus sciuri</name>
    <name type="common">Staphylococcus sciuri</name>
    <dbReference type="NCBI Taxonomy" id="1296"/>
    <lineage>
        <taxon>Bacteria</taxon>
        <taxon>Bacillati</taxon>
        <taxon>Bacillota</taxon>
        <taxon>Bacilli</taxon>
        <taxon>Bacillales</taxon>
        <taxon>Staphylococcaceae</taxon>
        <taxon>Mammaliicoccus</taxon>
    </lineage>
</organism>
<evidence type="ECO:0000313" key="6">
    <source>
        <dbReference type="EMBL" id="ASE34588.1"/>
    </source>
</evidence>
<feature type="transmembrane region" description="Helical" evidence="3">
    <location>
        <begin position="364"/>
        <end position="382"/>
    </location>
</feature>
<feature type="transmembrane region" description="Helical" evidence="3">
    <location>
        <begin position="40"/>
        <end position="58"/>
    </location>
</feature>
<feature type="transmembrane region" description="Helical" evidence="3">
    <location>
        <begin position="233"/>
        <end position="253"/>
    </location>
</feature>
<evidence type="ECO:0000256" key="2">
    <source>
        <dbReference type="ARBA" id="ARBA00007400"/>
    </source>
</evidence>
<dbReference type="KEGG" id="sscu:CEP64_08320"/>
<protein>
    <submittedName>
        <fullName evidence="6">Acyltransferase</fullName>
    </submittedName>
</protein>
<evidence type="ECO:0000256" key="1">
    <source>
        <dbReference type="ARBA" id="ARBA00004370"/>
    </source>
</evidence>
<accession>A0AAI8GU20</accession>
<keyword evidence="6" id="KW-0012">Acyltransferase</keyword>
<sequence length="662" mass="75492">MQTNPINLDKKFRPEIEGLRVIAALLVAIYHIWFGKVSGGVDVFFVVSGFLITTSIISKYNKTGSFKFIPYITGLIKRLFPSVITVLLVTVILSFFLLPESILGKTIKEIIASLFYYQNWQLALSSTDYLNKDQMKTPVEHFWAMSIQGQFYIIWFVIFSLIFMLYKKYTNLKIINVINLCLGTLFTVSLSYSIYLTHVNQPWAYFHTFTRVWEFSLGGLLAINLNKIKINRLVASLIGWLGLIGLILTGIIFNVSTMFPGFIALWPMLCAVFILVSGNYETKYGVKEFLGSSIMVKVGGLSFGLYLWHWVILSFYQYHNNERPGIVLGICMILLSWLLSYLMTRYIEKPIRSASSNKIAFKKLGIGLAIQLLAIASLYFVIFNNPFEKEKVALSENYPGAMAVEKHVKVKEDVEAIPEFSKIRNESPDSTRDKVHQKIGESKVLVGEYGKKENYDKTIALVGSSHAQHWLGALQKAAEEGNYRVLSMTKSGCVLTTKDSDQDCTDWNKNLIKELDKQDVDLVVTTADSSTDVNGQIDPLQLKQYQNITNTKTPIMAIRDNPRYEFNVPETLDKFGEQETIQKMNAKQHLPKVSKWEQLDQKPEDTKYVDYTSYFKVNGKFAPVIGNVIVYMDKGHISNSYSKTFGPKIKQDIEQYFKELNH</sequence>
<reference evidence="7" key="1">
    <citation type="submission" date="2017-06" db="EMBL/GenBank/DDBJ databases">
        <title>FDA dAtabase for Regulatory Grade micrObial Sequences (FDA-ARGOS): Supporting development and validation of Infectious Disease Dx tests.</title>
        <authorList>
            <person name="Goldberg B."/>
            <person name="Campos J."/>
            <person name="Tallon L."/>
            <person name="Sadzewicz L."/>
            <person name="Sengamalay N."/>
            <person name="Ott S."/>
            <person name="Godinez A."/>
            <person name="Nagaraj S."/>
            <person name="Vavikolanu K."/>
            <person name="Nadendla S."/>
            <person name="George J."/>
            <person name="Geyer C."/>
            <person name="Sichtig H."/>
        </authorList>
    </citation>
    <scope>NUCLEOTIDE SEQUENCE [LARGE SCALE GENOMIC DNA]</scope>
    <source>
        <strain evidence="7">FDAARGOS_285</strain>
    </source>
</reference>
<dbReference type="GO" id="GO:0016747">
    <property type="term" value="F:acyltransferase activity, transferring groups other than amino-acyl groups"/>
    <property type="evidence" value="ECO:0007669"/>
    <property type="project" value="InterPro"/>
</dbReference>
<keyword evidence="3" id="KW-0472">Membrane</keyword>
<feature type="transmembrane region" description="Helical" evidence="3">
    <location>
        <begin position="142"/>
        <end position="165"/>
    </location>
</feature>
<name>A0AAI8GU20_MAMSC</name>
<feature type="transmembrane region" description="Helical" evidence="3">
    <location>
        <begin position="325"/>
        <end position="343"/>
    </location>
</feature>
<feature type="transmembrane region" description="Helical" evidence="3">
    <location>
        <begin position="177"/>
        <end position="197"/>
    </location>
</feature>
<evidence type="ECO:0000259" key="4">
    <source>
        <dbReference type="Pfam" id="PF01757"/>
    </source>
</evidence>
<dbReference type="Pfam" id="PF01757">
    <property type="entry name" value="Acyl_transf_3"/>
    <property type="match status" value="1"/>
</dbReference>